<evidence type="ECO:0000256" key="7">
    <source>
        <dbReference type="ARBA" id="ARBA00023157"/>
    </source>
</evidence>
<accession>A0AAN7ZZ88</accession>
<sequence>MLLKHFHLALAALSCLPSALGRLQTCKARDLPAIEVFGLEIIDITAKEHHDYEDWTPFPLFPGPKKAIDFCNFTITYTHPGQNDHINVYIWLPMNDTWDGRFVAQGGGGWAAGFDMALAPSVARGYAVAITDAGHTFYSDPARQPHADWLLASPGNLDWALLQDFAGRALDDLPKIAKQVIKGFYGEPPKYSYWHGCSTGGRQGLMSAQRYPENYQGIVAAAPAINWAEMAVAGLWPHIVMRRLGYYPPSCELEAILAADVEACDELDGVKDGIIAAPGLCAFDATTVVGRPFDCEGDSRKISAEAAEIANEAWKGPFKGDRRLWFGMPHGTPFSVAGPWGPPSGLASTECDENNQNCKSRFFAVSTSWIGNVVRRVKSVDLSGMDEEEFYRTLRLSVNEFASVMSTNDPDLSDFGAAGGKMITWHGLADQLIPVNGTSSYYEKVLALDAEARSYYRYFEAPGVQHCFGGIGAAPTAALDQIIKWVEQGIAPETLTAATMPVPGPPDAAPVVKHRPLCPYPLVSAYVGGDLSESSSFECAESFDVMKRHTEL</sequence>
<evidence type="ECO:0000313" key="10">
    <source>
        <dbReference type="Proteomes" id="UP001310594"/>
    </source>
</evidence>
<evidence type="ECO:0000256" key="6">
    <source>
        <dbReference type="ARBA" id="ARBA00022837"/>
    </source>
</evidence>
<name>A0AAN7ZZ88_9PEZI</name>
<dbReference type="GO" id="GO:0030600">
    <property type="term" value="F:feruloyl esterase activity"/>
    <property type="evidence" value="ECO:0007669"/>
    <property type="project" value="UniProtKB-ARBA"/>
</dbReference>
<reference evidence="9" key="1">
    <citation type="submission" date="2023-08" db="EMBL/GenBank/DDBJ databases">
        <title>Black Yeasts Isolated from many extreme environments.</title>
        <authorList>
            <person name="Coleine C."/>
            <person name="Stajich J.E."/>
            <person name="Selbmann L."/>
        </authorList>
    </citation>
    <scope>NUCLEOTIDE SEQUENCE</scope>
    <source>
        <strain evidence="9">CCFEE 5810</strain>
    </source>
</reference>
<dbReference type="AlphaFoldDB" id="A0AAN7ZZ88"/>
<evidence type="ECO:0000256" key="4">
    <source>
        <dbReference type="ARBA" id="ARBA00022729"/>
    </source>
</evidence>
<dbReference type="InterPro" id="IPR011118">
    <property type="entry name" value="Tannase/feruloyl_esterase"/>
</dbReference>
<dbReference type="EC" id="3.1.1.-" evidence="8"/>
<keyword evidence="7" id="KW-1015">Disulfide bond</keyword>
<evidence type="ECO:0000256" key="3">
    <source>
        <dbReference type="ARBA" id="ARBA00022723"/>
    </source>
</evidence>
<gene>
    <name evidence="9" type="ORF">LTR97_012292</name>
</gene>
<evidence type="ECO:0000256" key="1">
    <source>
        <dbReference type="ARBA" id="ARBA00006249"/>
    </source>
</evidence>
<dbReference type="SUPFAM" id="SSF53474">
    <property type="entry name" value="alpha/beta-Hydrolases"/>
    <property type="match status" value="1"/>
</dbReference>
<dbReference type="InterPro" id="IPR029058">
    <property type="entry name" value="AB_hydrolase_fold"/>
</dbReference>
<protein>
    <recommendedName>
        <fullName evidence="8">Carboxylic ester hydrolase</fullName>
        <ecNumber evidence="8">3.1.1.-</ecNumber>
    </recommendedName>
</protein>
<evidence type="ECO:0000256" key="2">
    <source>
        <dbReference type="ARBA" id="ARBA00022487"/>
    </source>
</evidence>
<keyword evidence="5 8" id="KW-0378">Hydrolase</keyword>
<dbReference type="Proteomes" id="UP001310594">
    <property type="component" value="Unassembled WGS sequence"/>
</dbReference>
<feature type="chain" id="PRO_5042670397" description="Carboxylic ester hydrolase" evidence="8">
    <location>
        <begin position="22"/>
        <end position="552"/>
    </location>
</feature>
<dbReference type="PANTHER" id="PTHR33938:SF8">
    <property type="entry name" value="CARBOXYLIC ESTER HYDROLASE"/>
    <property type="match status" value="1"/>
</dbReference>
<comment type="similarity">
    <text evidence="1 8">Belongs to the tannase family.</text>
</comment>
<evidence type="ECO:0000256" key="8">
    <source>
        <dbReference type="RuleBase" id="RU361238"/>
    </source>
</evidence>
<feature type="signal peptide" evidence="8">
    <location>
        <begin position="1"/>
        <end position="21"/>
    </location>
</feature>
<comment type="caution">
    <text evidence="9">The sequence shown here is derived from an EMBL/GenBank/DDBJ whole genome shotgun (WGS) entry which is preliminary data.</text>
</comment>
<evidence type="ECO:0000313" key="9">
    <source>
        <dbReference type="EMBL" id="KAK5690424.1"/>
    </source>
</evidence>
<dbReference type="Pfam" id="PF07519">
    <property type="entry name" value="Tannase"/>
    <property type="match status" value="1"/>
</dbReference>
<dbReference type="GO" id="GO:0046872">
    <property type="term" value="F:metal ion binding"/>
    <property type="evidence" value="ECO:0007669"/>
    <property type="project" value="UniProtKB-KW"/>
</dbReference>
<dbReference type="Gene3D" id="3.40.50.1820">
    <property type="entry name" value="alpha/beta hydrolase"/>
    <property type="match status" value="1"/>
</dbReference>
<proteinExistence type="inferred from homology"/>
<dbReference type="PROSITE" id="PS51257">
    <property type="entry name" value="PROKAR_LIPOPROTEIN"/>
    <property type="match status" value="1"/>
</dbReference>
<evidence type="ECO:0000256" key="5">
    <source>
        <dbReference type="ARBA" id="ARBA00022801"/>
    </source>
</evidence>
<dbReference type="EMBL" id="JAVRQU010000025">
    <property type="protein sequence ID" value="KAK5690424.1"/>
    <property type="molecule type" value="Genomic_DNA"/>
</dbReference>
<keyword evidence="3" id="KW-0479">Metal-binding</keyword>
<keyword evidence="4 8" id="KW-0732">Signal</keyword>
<organism evidence="9 10">
    <name type="scientific">Elasticomyces elasticus</name>
    <dbReference type="NCBI Taxonomy" id="574655"/>
    <lineage>
        <taxon>Eukaryota</taxon>
        <taxon>Fungi</taxon>
        <taxon>Dikarya</taxon>
        <taxon>Ascomycota</taxon>
        <taxon>Pezizomycotina</taxon>
        <taxon>Dothideomycetes</taxon>
        <taxon>Dothideomycetidae</taxon>
        <taxon>Mycosphaerellales</taxon>
        <taxon>Teratosphaeriaceae</taxon>
        <taxon>Elasticomyces</taxon>
    </lineage>
</organism>
<dbReference type="PANTHER" id="PTHR33938">
    <property type="entry name" value="FERULOYL ESTERASE B-RELATED"/>
    <property type="match status" value="1"/>
</dbReference>
<keyword evidence="2" id="KW-0719">Serine esterase</keyword>
<keyword evidence="6" id="KW-0106">Calcium</keyword>